<name>A0A1F5ZNQ9_9BACT</name>
<evidence type="ECO:0000313" key="1">
    <source>
        <dbReference type="EMBL" id="OGG14013.1"/>
    </source>
</evidence>
<comment type="caution">
    <text evidence="1">The sequence shown here is derived from an EMBL/GenBank/DDBJ whole genome shotgun (WGS) entry which is preliminary data.</text>
</comment>
<reference evidence="1 2" key="1">
    <citation type="journal article" date="2016" name="Nat. Commun.">
        <title>Thousands of microbial genomes shed light on interconnected biogeochemical processes in an aquifer system.</title>
        <authorList>
            <person name="Anantharaman K."/>
            <person name="Brown C.T."/>
            <person name="Hug L.A."/>
            <person name="Sharon I."/>
            <person name="Castelle C.J."/>
            <person name="Probst A.J."/>
            <person name="Thomas B.C."/>
            <person name="Singh A."/>
            <person name="Wilkins M.J."/>
            <person name="Karaoz U."/>
            <person name="Brodie E.L."/>
            <person name="Williams K.H."/>
            <person name="Hubbard S.S."/>
            <person name="Banfield J.F."/>
        </authorList>
    </citation>
    <scope>NUCLEOTIDE SEQUENCE [LARGE SCALE GENOMIC DNA]</scope>
</reference>
<gene>
    <name evidence="1" type="ORF">A3D77_04230</name>
</gene>
<accession>A0A1F5ZNQ9</accession>
<sequence length="192" mass="23055">MAEMKKKIRVGLDFDGVIAYNPFRLVRAPWAFLKNRFLGVKKLSFFYPKNRFEKMIWIMMHDSSIFPAKGAKFLRELVNEDLVEAHLISGRYSFLDCQLYTWLERFGLRKIFRSININEQDRQPHLFKEAVIKKLGVEFFIEDNWDIVDYLDGRSKAEIYWIYNIIDRFRPYERKFPYLEKALRSITGSKSS</sequence>
<dbReference type="EMBL" id="MFJL01000031">
    <property type="protein sequence ID" value="OGG14013.1"/>
    <property type="molecule type" value="Genomic_DNA"/>
</dbReference>
<dbReference type="AlphaFoldDB" id="A0A1F5ZNQ9"/>
<organism evidence="1 2">
    <name type="scientific">Candidatus Gottesmanbacteria bacterium RIFCSPHIGHO2_02_FULL_39_11</name>
    <dbReference type="NCBI Taxonomy" id="1798382"/>
    <lineage>
        <taxon>Bacteria</taxon>
        <taxon>Candidatus Gottesmaniibacteriota</taxon>
    </lineage>
</organism>
<dbReference type="Proteomes" id="UP000176923">
    <property type="component" value="Unassembled WGS sequence"/>
</dbReference>
<evidence type="ECO:0000313" key="2">
    <source>
        <dbReference type="Proteomes" id="UP000176923"/>
    </source>
</evidence>
<protein>
    <submittedName>
        <fullName evidence="1">Uncharacterized protein</fullName>
    </submittedName>
</protein>
<proteinExistence type="predicted"/>